<dbReference type="SFLD" id="SFLDG01148">
    <property type="entry name" value="Xi_(cytGST)"/>
    <property type="match status" value="1"/>
</dbReference>
<dbReference type="InterPro" id="IPR047047">
    <property type="entry name" value="GST_Omega-like_C"/>
</dbReference>
<dbReference type="InterPro" id="IPR036249">
    <property type="entry name" value="Thioredoxin-like_sf"/>
</dbReference>
<dbReference type="InterPro" id="IPR004045">
    <property type="entry name" value="Glutathione_S-Trfase_N"/>
</dbReference>
<dbReference type="CDD" id="cd03190">
    <property type="entry name" value="GST_C_Omega_like"/>
    <property type="match status" value="1"/>
</dbReference>
<comment type="caution">
    <text evidence="5">The sequence shown here is derived from an EMBL/GenBank/DDBJ whole genome shotgun (WGS) entry which is preliminary data.</text>
</comment>
<name>A0AAN6IBC7_9EURO</name>
<dbReference type="AlphaFoldDB" id="A0AAN6IBC7"/>
<dbReference type="PANTHER" id="PTHR32419:SF6">
    <property type="entry name" value="GLUTATHIONE S-TRANSFERASE OMEGA-LIKE 1-RELATED"/>
    <property type="match status" value="1"/>
</dbReference>
<evidence type="ECO:0000256" key="3">
    <source>
        <dbReference type="PIRSR" id="PIRSR015753-3"/>
    </source>
</evidence>
<evidence type="ECO:0000256" key="2">
    <source>
        <dbReference type="PIRSR" id="PIRSR015753-2"/>
    </source>
</evidence>
<proteinExistence type="predicted"/>
<feature type="domain" description="GST N-terminal" evidence="4">
    <location>
        <begin position="55"/>
        <end position="158"/>
    </location>
</feature>
<gene>
    <name evidence="5" type="ORF">EDD36DRAFT_441778</name>
</gene>
<keyword evidence="6" id="KW-1185">Reference proteome</keyword>
<dbReference type="Pfam" id="PF13409">
    <property type="entry name" value="GST_N_2"/>
    <property type="match status" value="1"/>
</dbReference>
<dbReference type="EMBL" id="MU404356">
    <property type="protein sequence ID" value="KAI1611602.1"/>
    <property type="molecule type" value="Genomic_DNA"/>
</dbReference>
<feature type="active site" description="Proton donor/acceptor" evidence="1">
    <location>
        <position position="198"/>
    </location>
</feature>
<dbReference type="SFLD" id="SFLDS00019">
    <property type="entry name" value="Glutathione_Transferase_(cytos"/>
    <property type="match status" value="1"/>
</dbReference>
<dbReference type="GO" id="GO:0004364">
    <property type="term" value="F:glutathione transferase activity"/>
    <property type="evidence" value="ECO:0007669"/>
    <property type="project" value="InterPro"/>
</dbReference>
<feature type="active site" description="Nucleophile" evidence="1">
    <location>
        <position position="56"/>
    </location>
</feature>
<feature type="binding site" evidence="2">
    <location>
        <begin position="148"/>
        <end position="149"/>
    </location>
    <ligand>
        <name>glutathione</name>
        <dbReference type="ChEBI" id="CHEBI:57925"/>
    </ligand>
</feature>
<dbReference type="PANTHER" id="PTHR32419">
    <property type="entry name" value="GLUTATHIONYL-HYDROQUINONE REDUCTASE"/>
    <property type="match status" value="1"/>
</dbReference>
<evidence type="ECO:0000313" key="5">
    <source>
        <dbReference type="EMBL" id="KAI1611602.1"/>
    </source>
</evidence>
<organism evidence="5 6">
    <name type="scientific">Exophiala viscosa</name>
    <dbReference type="NCBI Taxonomy" id="2486360"/>
    <lineage>
        <taxon>Eukaryota</taxon>
        <taxon>Fungi</taxon>
        <taxon>Dikarya</taxon>
        <taxon>Ascomycota</taxon>
        <taxon>Pezizomycotina</taxon>
        <taxon>Eurotiomycetes</taxon>
        <taxon>Chaetothyriomycetidae</taxon>
        <taxon>Chaetothyriales</taxon>
        <taxon>Herpotrichiellaceae</taxon>
        <taxon>Exophiala</taxon>
    </lineage>
</organism>
<dbReference type="InterPro" id="IPR040079">
    <property type="entry name" value="Glutathione_S-Trfase"/>
</dbReference>
<dbReference type="FunFam" id="3.40.30.10:FF:000162">
    <property type="entry name" value="Glutathione S-transferase Gst3"/>
    <property type="match status" value="1"/>
</dbReference>
<dbReference type="Proteomes" id="UP001203852">
    <property type="component" value="Unassembled WGS sequence"/>
</dbReference>
<feature type="site" description="Lowers pKa of active site Cys" evidence="3">
    <location>
        <position position="258"/>
    </location>
</feature>
<dbReference type="SFLD" id="SFLDG01206">
    <property type="entry name" value="Xi.1"/>
    <property type="match status" value="1"/>
</dbReference>
<evidence type="ECO:0000259" key="4">
    <source>
        <dbReference type="Pfam" id="PF13409"/>
    </source>
</evidence>
<feature type="binding site" evidence="2">
    <location>
        <begin position="130"/>
        <end position="133"/>
    </location>
    <ligand>
        <name>glutathione</name>
        <dbReference type="ChEBI" id="CHEBI:57925"/>
    </ligand>
</feature>
<dbReference type="GO" id="GO:0005737">
    <property type="term" value="C:cytoplasm"/>
    <property type="evidence" value="ECO:0007669"/>
    <property type="project" value="TreeGrafter"/>
</dbReference>
<dbReference type="SUPFAM" id="SSF52833">
    <property type="entry name" value="Thioredoxin-like"/>
    <property type="match status" value="1"/>
</dbReference>
<reference evidence="5" key="1">
    <citation type="journal article" date="2022" name="bioRxiv">
        <title>Deciphering the potential niche of two novel black yeast fungi from a biological soil crust based on their genomes, phenotypes, and melanin regulation.</title>
        <authorList>
            <consortium name="DOE Joint Genome Institute"/>
            <person name="Carr E.C."/>
            <person name="Barton Q."/>
            <person name="Grambo S."/>
            <person name="Sullivan M."/>
            <person name="Renfro C.M."/>
            <person name="Kuo A."/>
            <person name="Pangilinan J."/>
            <person name="Lipzen A."/>
            <person name="Keymanesh K."/>
            <person name="Savage E."/>
            <person name="Barry K."/>
            <person name="Grigoriev I.V."/>
            <person name="Riekhof W.R."/>
            <person name="Harris S.S."/>
        </authorList>
    </citation>
    <scope>NUCLEOTIDE SEQUENCE</scope>
    <source>
        <strain evidence="5">JF 03-4F</strain>
    </source>
</reference>
<sequence length="331" mass="38682">MATAETPSNGLRPDLWNEKGEFQRPTTQFRNFISKEPGARFPPSRDRYHLYVSYACPWAHRALIVRKLKGLESIISVTSVHYVMSLTDSWRFCTPEDNLPMDDCTPDPLHPEFKRLKQLYLHANPDYQGRFSVPVLWDKKLETIVSNESSEIIRMLYTEFDEFLPQDKRAVDLYPEHLRNKIDEVNEWTYDNVNNGVYKCGIAKTQSAYHDAVTNLFTHLRYIEAHLEGQSGPYYFGSTITEADIRLYVTIVRFDPVYVSLFKTNRGMIRFDYPHIHGWLLNLYWNVKAFSDTTSFEHVKNHYFMSLTMLNPNGIVPDGPVPDILPLEDLW</sequence>
<feature type="binding site" evidence="2">
    <location>
        <position position="90"/>
    </location>
    <ligand>
        <name>glutathione</name>
        <dbReference type="ChEBI" id="CHEBI:57925"/>
    </ligand>
</feature>
<dbReference type="Gene3D" id="3.40.30.10">
    <property type="entry name" value="Glutaredoxin"/>
    <property type="match status" value="1"/>
</dbReference>
<dbReference type="Pfam" id="PF13410">
    <property type="entry name" value="GST_C_2"/>
    <property type="match status" value="1"/>
</dbReference>
<dbReference type="InterPro" id="IPR016639">
    <property type="entry name" value="GST_Omega/GSH"/>
</dbReference>
<dbReference type="PIRSF" id="PIRSF015753">
    <property type="entry name" value="GST"/>
    <property type="match status" value="1"/>
</dbReference>
<evidence type="ECO:0000256" key="1">
    <source>
        <dbReference type="PIRSR" id="PIRSR015753-1"/>
    </source>
</evidence>
<accession>A0AAN6IBC7</accession>
<dbReference type="Gene3D" id="1.20.1050.10">
    <property type="match status" value="1"/>
</dbReference>
<dbReference type="SUPFAM" id="SSF47616">
    <property type="entry name" value="GST C-terminal domain-like"/>
    <property type="match status" value="1"/>
</dbReference>
<evidence type="ECO:0000313" key="6">
    <source>
        <dbReference type="Proteomes" id="UP001203852"/>
    </source>
</evidence>
<feature type="site" description="Lowers pKa of active site Cys" evidence="3">
    <location>
        <position position="303"/>
    </location>
</feature>
<protein>
    <submittedName>
        <fullName evidence="5">Glutathione S-transferase</fullName>
    </submittedName>
</protein>
<dbReference type="InterPro" id="IPR036282">
    <property type="entry name" value="Glutathione-S-Trfase_C_sf"/>
</dbReference>